<evidence type="ECO:0000313" key="8">
    <source>
        <dbReference type="Proteomes" id="UP000199054"/>
    </source>
</evidence>
<proteinExistence type="predicted"/>
<reference evidence="7 8" key="1">
    <citation type="submission" date="2016-10" db="EMBL/GenBank/DDBJ databases">
        <authorList>
            <person name="de Groot N.N."/>
        </authorList>
    </citation>
    <scope>NUCLEOTIDE SEQUENCE [LARGE SCALE GENOMIC DNA]</scope>
    <source>
        <strain evidence="7 8">DSM 8512</strain>
    </source>
</reference>
<dbReference type="EMBL" id="FODE01000030">
    <property type="protein sequence ID" value="SEO03568.1"/>
    <property type="molecule type" value="Genomic_DNA"/>
</dbReference>
<protein>
    <submittedName>
        <fullName evidence="7">Membrane-bound inhibitor of C-type lysozyme</fullName>
    </submittedName>
</protein>
<feature type="domain" description="C-type lysozyme inhibitor" evidence="6">
    <location>
        <begin position="39"/>
        <end position="109"/>
    </location>
</feature>
<keyword evidence="8" id="KW-1185">Reference proteome</keyword>
<dbReference type="OrthoDB" id="7926518at2"/>
<keyword evidence="1 5" id="KW-0732">Signal</keyword>
<dbReference type="Gene3D" id="2.40.128.200">
    <property type="match status" value="1"/>
</dbReference>
<dbReference type="InterPro" id="IPR036328">
    <property type="entry name" value="MliC_sf"/>
</dbReference>
<accession>A0A1H8LFM6</accession>
<organism evidence="7 8">
    <name type="scientific">Paracoccus alcaliphilus</name>
    <dbReference type="NCBI Taxonomy" id="34002"/>
    <lineage>
        <taxon>Bacteria</taxon>
        <taxon>Pseudomonadati</taxon>
        <taxon>Pseudomonadota</taxon>
        <taxon>Alphaproteobacteria</taxon>
        <taxon>Rhodobacterales</taxon>
        <taxon>Paracoccaceae</taxon>
        <taxon>Paracoccus</taxon>
    </lineage>
</organism>
<dbReference type="RefSeq" id="WP_090615160.1">
    <property type="nucleotide sequence ID" value="NZ_CP067124.1"/>
</dbReference>
<dbReference type="Proteomes" id="UP000199054">
    <property type="component" value="Unassembled WGS sequence"/>
</dbReference>
<dbReference type="Pfam" id="PF09864">
    <property type="entry name" value="MliC"/>
    <property type="match status" value="1"/>
</dbReference>
<evidence type="ECO:0000313" key="7">
    <source>
        <dbReference type="EMBL" id="SEO03568.1"/>
    </source>
</evidence>
<evidence type="ECO:0000256" key="3">
    <source>
        <dbReference type="ARBA" id="ARBA00023139"/>
    </source>
</evidence>
<evidence type="ECO:0000256" key="1">
    <source>
        <dbReference type="ARBA" id="ARBA00022729"/>
    </source>
</evidence>
<feature type="chain" id="PRO_5011668977" evidence="5">
    <location>
        <begin position="20"/>
        <end position="126"/>
    </location>
</feature>
<feature type="signal peptide" evidence="5">
    <location>
        <begin position="1"/>
        <end position="19"/>
    </location>
</feature>
<dbReference type="STRING" id="34002.SAMN04489859_103012"/>
<keyword evidence="2" id="KW-0472">Membrane</keyword>
<gene>
    <name evidence="7" type="ORF">SAMN04489859_103012</name>
</gene>
<dbReference type="AlphaFoldDB" id="A0A1H8LFM6"/>
<evidence type="ECO:0000256" key="5">
    <source>
        <dbReference type="SAM" id="SignalP"/>
    </source>
</evidence>
<evidence type="ECO:0000256" key="2">
    <source>
        <dbReference type="ARBA" id="ARBA00023136"/>
    </source>
</evidence>
<name>A0A1H8LFM6_9RHOB</name>
<dbReference type="SUPFAM" id="SSF141488">
    <property type="entry name" value="YdhA-like"/>
    <property type="match status" value="1"/>
</dbReference>
<keyword evidence="4" id="KW-0449">Lipoprotein</keyword>
<evidence type="ECO:0000259" key="6">
    <source>
        <dbReference type="Pfam" id="PF09864"/>
    </source>
</evidence>
<dbReference type="InterPro" id="IPR018660">
    <property type="entry name" value="MliC"/>
</dbReference>
<evidence type="ECO:0000256" key="4">
    <source>
        <dbReference type="ARBA" id="ARBA00023288"/>
    </source>
</evidence>
<keyword evidence="3" id="KW-0564">Palmitate</keyword>
<sequence length="126" mass="13603">MRMIIPALATLALASPVMAQDEAAQDDAPDFAALVSVTYECERGVELPVVYINQQDGPGHVVALIEGRMMTLPQVISASGARYRADGDQAYEFWSKGDMAFVYYGDEDEPRQLLGECVAGEAVTEG</sequence>